<feature type="chain" id="PRO_5020211392" description="Glycoside hydrolase family 43 protein" evidence="7">
    <location>
        <begin position="24"/>
        <end position="345"/>
    </location>
</feature>
<evidence type="ECO:0008006" key="10">
    <source>
        <dbReference type="Google" id="ProtNLM"/>
    </source>
</evidence>
<evidence type="ECO:0000256" key="1">
    <source>
        <dbReference type="ARBA" id="ARBA00009865"/>
    </source>
</evidence>
<dbReference type="AlphaFoldDB" id="A0A4U0U0F2"/>
<name>A0A4U0U0F2_9PEZI</name>
<dbReference type="InterPro" id="IPR051795">
    <property type="entry name" value="Glycosyl_Hydrlase_43"/>
</dbReference>
<reference evidence="8 9" key="1">
    <citation type="submission" date="2017-03" db="EMBL/GenBank/DDBJ databases">
        <title>Genomes of endolithic fungi from Antarctica.</title>
        <authorList>
            <person name="Coleine C."/>
            <person name="Masonjones S."/>
            <person name="Stajich J.E."/>
        </authorList>
    </citation>
    <scope>NUCLEOTIDE SEQUENCE [LARGE SCALE GENOMIC DNA]</scope>
    <source>
        <strain evidence="8 9">CCFEE 6315</strain>
    </source>
</reference>
<evidence type="ECO:0000256" key="7">
    <source>
        <dbReference type="SAM" id="SignalP"/>
    </source>
</evidence>
<evidence type="ECO:0000313" key="8">
    <source>
        <dbReference type="EMBL" id="TKA27922.1"/>
    </source>
</evidence>
<keyword evidence="9" id="KW-1185">Reference proteome</keyword>
<dbReference type="PANTHER" id="PTHR42812:SF5">
    <property type="entry name" value="ENDO-ARABINASE"/>
    <property type="match status" value="1"/>
</dbReference>
<keyword evidence="3 6" id="KW-0326">Glycosidase</keyword>
<protein>
    <recommendedName>
        <fullName evidence="10">Glycoside hydrolase family 43 protein</fullName>
    </recommendedName>
</protein>
<dbReference type="PANTHER" id="PTHR42812">
    <property type="entry name" value="BETA-XYLOSIDASE"/>
    <property type="match status" value="1"/>
</dbReference>
<dbReference type="Proteomes" id="UP000308549">
    <property type="component" value="Unassembled WGS sequence"/>
</dbReference>
<proteinExistence type="inferred from homology"/>
<dbReference type="CDD" id="cd08999">
    <property type="entry name" value="GH43_ABN-like"/>
    <property type="match status" value="1"/>
</dbReference>
<comment type="caution">
    <text evidence="8">The sequence shown here is derived from an EMBL/GenBank/DDBJ whole genome shotgun (WGS) entry which is preliminary data.</text>
</comment>
<evidence type="ECO:0000256" key="6">
    <source>
        <dbReference type="RuleBase" id="RU361187"/>
    </source>
</evidence>
<evidence type="ECO:0000256" key="4">
    <source>
        <dbReference type="PIRSR" id="PIRSR606710-1"/>
    </source>
</evidence>
<feature type="signal peptide" evidence="7">
    <location>
        <begin position="1"/>
        <end position="23"/>
    </location>
</feature>
<dbReference type="EMBL" id="NAJL01000020">
    <property type="protein sequence ID" value="TKA27922.1"/>
    <property type="molecule type" value="Genomic_DNA"/>
</dbReference>
<evidence type="ECO:0000256" key="2">
    <source>
        <dbReference type="ARBA" id="ARBA00022801"/>
    </source>
</evidence>
<dbReference type="SUPFAM" id="SSF75005">
    <property type="entry name" value="Arabinanase/levansucrase/invertase"/>
    <property type="match status" value="1"/>
</dbReference>
<accession>A0A4U0U0F2</accession>
<dbReference type="InterPro" id="IPR023296">
    <property type="entry name" value="Glyco_hydro_beta-prop_sf"/>
</dbReference>
<dbReference type="Pfam" id="PF04616">
    <property type="entry name" value="Glyco_hydro_43"/>
    <property type="match status" value="1"/>
</dbReference>
<dbReference type="Gene3D" id="2.115.10.20">
    <property type="entry name" value="Glycosyl hydrolase domain, family 43"/>
    <property type="match status" value="1"/>
</dbReference>
<sequence>MLSSTLCQLPLGLLFTCVLGVDAGSRHLHIRDPNYDVLGGANFPDPSILEYQGVSYVFGTVDGAGHDVPISSNADFSNASGWSNITDAFPNTDVPAMGSGGWAAAHTTWAPDVNHLTDYDGSFAMYYAAALQSNSDIHCIGLARSLTVAGPYNDSSTGPMICPEADGGAIDPAGFLDDDNTRYLIYKIDGPSVNGGGYCNSPEKTSYNTSLMLQQLGNDGYSGIGGPVVLYNNQGESDSYNTEAPSLAKGGDGTYFLFFSSGCTSANSYTLSYLTSISGVAGPYGERRVLLETGSFGAFGPGGADLAPAGGKMVYHSLQVSGDISYPRVMDTARVTLCGRNASVS</sequence>
<gene>
    <name evidence="8" type="ORF">B0A50_03987</name>
</gene>
<evidence type="ECO:0000256" key="5">
    <source>
        <dbReference type="PIRSR" id="PIRSR606710-2"/>
    </source>
</evidence>
<keyword evidence="7" id="KW-0732">Signal</keyword>
<feature type="site" description="Important for catalytic activity, responsible for pKa modulation of the active site Glu and correct orientation of both the proton donor and substrate" evidence="5">
    <location>
        <position position="171"/>
    </location>
</feature>
<dbReference type="OrthoDB" id="3879658at2759"/>
<feature type="active site" description="Proton acceptor" evidence="4">
    <location>
        <position position="45"/>
    </location>
</feature>
<comment type="similarity">
    <text evidence="1 6">Belongs to the glycosyl hydrolase 43 family.</text>
</comment>
<keyword evidence="2 6" id="KW-0378">Hydrolase</keyword>
<organism evidence="8 9">
    <name type="scientific">Salinomyces thailandicus</name>
    <dbReference type="NCBI Taxonomy" id="706561"/>
    <lineage>
        <taxon>Eukaryota</taxon>
        <taxon>Fungi</taxon>
        <taxon>Dikarya</taxon>
        <taxon>Ascomycota</taxon>
        <taxon>Pezizomycotina</taxon>
        <taxon>Dothideomycetes</taxon>
        <taxon>Dothideomycetidae</taxon>
        <taxon>Mycosphaerellales</taxon>
        <taxon>Teratosphaeriaceae</taxon>
        <taxon>Salinomyces</taxon>
    </lineage>
</organism>
<dbReference type="GO" id="GO:0004553">
    <property type="term" value="F:hydrolase activity, hydrolyzing O-glycosyl compounds"/>
    <property type="evidence" value="ECO:0007669"/>
    <property type="project" value="InterPro"/>
</dbReference>
<evidence type="ECO:0000256" key="3">
    <source>
        <dbReference type="ARBA" id="ARBA00023295"/>
    </source>
</evidence>
<evidence type="ECO:0000313" key="9">
    <source>
        <dbReference type="Proteomes" id="UP000308549"/>
    </source>
</evidence>
<dbReference type="GO" id="GO:0005975">
    <property type="term" value="P:carbohydrate metabolic process"/>
    <property type="evidence" value="ECO:0007669"/>
    <property type="project" value="InterPro"/>
</dbReference>
<feature type="active site" description="Proton donor" evidence="4">
    <location>
        <position position="243"/>
    </location>
</feature>
<dbReference type="InterPro" id="IPR006710">
    <property type="entry name" value="Glyco_hydro_43"/>
</dbReference>